<proteinExistence type="inferred from homology"/>
<name>A0A087T938_STEMI</name>
<dbReference type="STRING" id="407821.A0A087T938"/>
<dbReference type="InterPro" id="IPR028108">
    <property type="entry name" value="DUF4505"/>
</dbReference>
<keyword evidence="3" id="KW-1185">Reference proteome</keyword>
<sequence length="215" mass="25470">MIEHYYKKLFFLLSNRLIQSSVKSFRYVSYIQGQSPEPNTREYFYFIDHNGMLFLDDSKMKNFTSCFKDKKFLEFFFKRLRMNDTGKYEKQFPYYSPCGREKNFVRCDDVPIVFTHILERDAANYLSYAYAGDLLQVKFEPEKICMLPETGRVYHPGPEATGGVGLIKSSLAIQISQNFIYKDNKTEDVPLYFIWKDQKYTLTNEVLKKLLDLQS</sequence>
<dbReference type="OrthoDB" id="10260024at2759"/>
<evidence type="ECO:0000313" key="2">
    <source>
        <dbReference type="EMBL" id="KFM61627.1"/>
    </source>
</evidence>
<dbReference type="EMBL" id="KK114061">
    <property type="protein sequence ID" value="KFM61627.1"/>
    <property type="molecule type" value="Genomic_DNA"/>
</dbReference>
<feature type="non-terminal residue" evidence="2">
    <location>
        <position position="215"/>
    </location>
</feature>
<dbReference type="OMA" id="IKNFTSC"/>
<dbReference type="PANTHER" id="PTHR31449">
    <property type="entry name" value="UPF0598 PROTEIN C8ORF82"/>
    <property type="match status" value="1"/>
</dbReference>
<reference evidence="2 3" key="1">
    <citation type="submission" date="2013-11" db="EMBL/GenBank/DDBJ databases">
        <title>Genome sequencing of Stegodyphus mimosarum.</title>
        <authorList>
            <person name="Bechsgaard J."/>
        </authorList>
    </citation>
    <scope>NUCLEOTIDE SEQUENCE [LARGE SCALE GENOMIC DNA]</scope>
</reference>
<evidence type="ECO:0000256" key="1">
    <source>
        <dbReference type="ARBA" id="ARBA00006322"/>
    </source>
</evidence>
<comment type="similarity">
    <text evidence="1">Belongs to the UPF0598 family.</text>
</comment>
<dbReference type="Pfam" id="PF14956">
    <property type="entry name" value="DUF4505"/>
    <property type="match status" value="1"/>
</dbReference>
<evidence type="ECO:0000313" key="3">
    <source>
        <dbReference type="Proteomes" id="UP000054359"/>
    </source>
</evidence>
<dbReference type="AlphaFoldDB" id="A0A087T938"/>
<dbReference type="PANTHER" id="PTHR31449:SF3">
    <property type="entry name" value="UPF0598 PROTEIN C8ORF82"/>
    <property type="match status" value="1"/>
</dbReference>
<organism evidence="2 3">
    <name type="scientific">Stegodyphus mimosarum</name>
    <name type="common">African social velvet spider</name>
    <dbReference type="NCBI Taxonomy" id="407821"/>
    <lineage>
        <taxon>Eukaryota</taxon>
        <taxon>Metazoa</taxon>
        <taxon>Ecdysozoa</taxon>
        <taxon>Arthropoda</taxon>
        <taxon>Chelicerata</taxon>
        <taxon>Arachnida</taxon>
        <taxon>Araneae</taxon>
        <taxon>Araneomorphae</taxon>
        <taxon>Entelegynae</taxon>
        <taxon>Eresoidea</taxon>
        <taxon>Eresidae</taxon>
        <taxon>Stegodyphus</taxon>
    </lineage>
</organism>
<dbReference type="Proteomes" id="UP000054359">
    <property type="component" value="Unassembled WGS sequence"/>
</dbReference>
<accession>A0A087T938</accession>
<protein>
    <submittedName>
        <fullName evidence="2">Uncharacterized protein</fullName>
    </submittedName>
</protein>
<gene>
    <name evidence="2" type="ORF">X975_19445</name>
</gene>